<feature type="transmembrane region" description="Helical" evidence="7">
    <location>
        <begin position="262"/>
        <end position="286"/>
    </location>
</feature>
<dbReference type="Pfam" id="PF05977">
    <property type="entry name" value="MFS_3"/>
    <property type="match status" value="1"/>
</dbReference>
<evidence type="ECO:0000256" key="5">
    <source>
        <dbReference type="ARBA" id="ARBA00022989"/>
    </source>
</evidence>
<keyword evidence="3" id="KW-1003">Cell membrane</keyword>
<dbReference type="RefSeq" id="WP_246535737.1">
    <property type="nucleotide sequence ID" value="NZ_BAAAHS010000049.1"/>
</dbReference>
<keyword evidence="5 7" id="KW-1133">Transmembrane helix</keyword>
<comment type="subcellular location">
    <subcellularLocation>
        <location evidence="1">Cell inner membrane</location>
        <topology evidence="1">Multi-pass membrane protein</topology>
    </subcellularLocation>
</comment>
<keyword evidence="10" id="KW-1185">Reference proteome</keyword>
<keyword evidence="2" id="KW-0813">Transport</keyword>
<keyword evidence="4 7" id="KW-0812">Transmembrane</keyword>
<evidence type="ECO:0000256" key="1">
    <source>
        <dbReference type="ARBA" id="ARBA00004429"/>
    </source>
</evidence>
<feature type="transmembrane region" description="Helical" evidence="7">
    <location>
        <begin position="389"/>
        <end position="418"/>
    </location>
</feature>
<feature type="transmembrane region" description="Helical" evidence="7">
    <location>
        <begin position="363"/>
        <end position="383"/>
    </location>
</feature>
<dbReference type="PROSITE" id="PS50850">
    <property type="entry name" value="MFS"/>
    <property type="match status" value="1"/>
</dbReference>
<organism evidence="9 10">
    <name type="scientific">Nocardioides aquaticus</name>
    <dbReference type="NCBI Taxonomy" id="160826"/>
    <lineage>
        <taxon>Bacteria</taxon>
        <taxon>Bacillati</taxon>
        <taxon>Actinomycetota</taxon>
        <taxon>Actinomycetes</taxon>
        <taxon>Propionibacteriales</taxon>
        <taxon>Nocardioidaceae</taxon>
        <taxon>Nocardioides</taxon>
    </lineage>
</organism>
<evidence type="ECO:0000256" key="2">
    <source>
        <dbReference type="ARBA" id="ARBA00022448"/>
    </source>
</evidence>
<feature type="transmembrane region" description="Helical" evidence="7">
    <location>
        <begin position="229"/>
        <end position="250"/>
    </location>
</feature>
<dbReference type="InterPro" id="IPR020846">
    <property type="entry name" value="MFS_dom"/>
</dbReference>
<protein>
    <submittedName>
        <fullName evidence="9">Enterobactin exporter EntS</fullName>
    </submittedName>
</protein>
<dbReference type="CDD" id="cd06173">
    <property type="entry name" value="MFS_MefA_like"/>
    <property type="match status" value="1"/>
</dbReference>
<feature type="transmembrane region" description="Helical" evidence="7">
    <location>
        <begin position="330"/>
        <end position="351"/>
    </location>
</feature>
<gene>
    <name evidence="9" type="primary">entS_2</name>
    <name evidence="9" type="ORF">ENKNEFLB_04409</name>
</gene>
<evidence type="ECO:0000256" key="7">
    <source>
        <dbReference type="SAM" id="Phobius"/>
    </source>
</evidence>
<feature type="transmembrane region" description="Helical" evidence="7">
    <location>
        <begin position="51"/>
        <end position="70"/>
    </location>
</feature>
<evidence type="ECO:0000256" key="6">
    <source>
        <dbReference type="ARBA" id="ARBA00023136"/>
    </source>
</evidence>
<name>A0ABX8EN89_9ACTN</name>
<dbReference type="InterPro" id="IPR010290">
    <property type="entry name" value="TM_effector"/>
</dbReference>
<proteinExistence type="predicted"/>
<feature type="transmembrane region" description="Helical" evidence="7">
    <location>
        <begin position="147"/>
        <end position="169"/>
    </location>
</feature>
<feature type="transmembrane region" description="Helical" evidence="7">
    <location>
        <begin position="298"/>
        <end position="324"/>
    </location>
</feature>
<dbReference type="PANTHER" id="PTHR23513">
    <property type="entry name" value="INTEGRAL MEMBRANE EFFLUX PROTEIN-RELATED"/>
    <property type="match status" value="1"/>
</dbReference>
<evidence type="ECO:0000259" key="8">
    <source>
        <dbReference type="PROSITE" id="PS50850"/>
    </source>
</evidence>
<dbReference type="PANTHER" id="PTHR23513:SF9">
    <property type="entry name" value="ENTEROBACTIN EXPORTER ENTS"/>
    <property type="match status" value="1"/>
</dbReference>
<feature type="transmembrane region" description="Helical" evidence="7">
    <location>
        <begin position="82"/>
        <end position="103"/>
    </location>
</feature>
<dbReference type="Proteomes" id="UP000679307">
    <property type="component" value="Chromosome"/>
</dbReference>
<accession>A0ABX8EN89</accession>
<evidence type="ECO:0000256" key="4">
    <source>
        <dbReference type="ARBA" id="ARBA00022692"/>
    </source>
</evidence>
<keyword evidence="6 7" id="KW-0472">Membrane</keyword>
<feature type="domain" description="Major facilitator superfamily (MFS) profile" evidence="8">
    <location>
        <begin position="221"/>
        <end position="432"/>
    </location>
</feature>
<reference evidence="9 10" key="1">
    <citation type="submission" date="2021-05" db="EMBL/GenBank/DDBJ databases">
        <title>Complete genome of Nocardioides aquaticus KCTC 9944T isolated from meromictic and hypersaline Ekho Lake, Antarctica.</title>
        <authorList>
            <person name="Hwang K."/>
            <person name="Kim K.M."/>
            <person name="Choe H."/>
        </authorList>
    </citation>
    <scope>NUCLEOTIDE SEQUENCE [LARGE SCALE GENOMIC DNA]</scope>
    <source>
        <strain evidence="9 10">KCTC 9944</strain>
    </source>
</reference>
<evidence type="ECO:0000313" key="10">
    <source>
        <dbReference type="Proteomes" id="UP000679307"/>
    </source>
</evidence>
<sequence>MHLRGLVADTRPLRNDHFRRLWLANIVTVVGAQLTVVAVPAQIYAQTGSSAYVGLTGVFGLVPLVVFGLWGGALADVFDRRTLLVVTTTGLIVTSGLFYVQAALGSTDVWLLLSLFAVQQAFFAVNQPTRSAVLPRLLEPGLLPAANSLNMTVMQAGAIAGPLVAGTLIPVVGFSWLYLVDTITLLATLSAVVRLPPLPIAREEGAGPARTPGLRSVVEGVVYLRSQPVLMMSFVVDVIAMVFGMPRALFPQIADESFGGPAGGGLAFALLFAAIPIGAVLGGVFSGWVSRVEAQGRAVVVCILVWGAAMTGFGVAVGVAGLGGGWQRPMLLAAVLMLVVGGAADMASSAFRSSMLQSAASDAVRGRLQGIFIVVVAGGPRIADVGHGVAAAAVGTAVASAGGGLLVVVLTVAASLAVPSFVRYRVTRAPVG</sequence>
<evidence type="ECO:0000313" key="9">
    <source>
        <dbReference type="EMBL" id="QVT81990.1"/>
    </source>
</evidence>
<feature type="transmembrane region" description="Helical" evidence="7">
    <location>
        <begin position="21"/>
        <end position="45"/>
    </location>
</feature>
<evidence type="ECO:0000256" key="3">
    <source>
        <dbReference type="ARBA" id="ARBA00022475"/>
    </source>
</evidence>
<dbReference type="EMBL" id="CP075371">
    <property type="protein sequence ID" value="QVT81990.1"/>
    <property type="molecule type" value="Genomic_DNA"/>
</dbReference>